<dbReference type="PANTHER" id="PTHR35848:SF6">
    <property type="entry name" value="CUPIN TYPE-2 DOMAIN-CONTAINING PROTEIN"/>
    <property type="match status" value="1"/>
</dbReference>
<reference evidence="4" key="1">
    <citation type="journal article" date="2019" name="Int. J. Syst. Evol. Microbiol.">
        <title>The Global Catalogue of Microorganisms (GCM) 10K type strain sequencing project: providing services to taxonomists for standard genome sequencing and annotation.</title>
        <authorList>
            <consortium name="The Broad Institute Genomics Platform"/>
            <consortium name="The Broad Institute Genome Sequencing Center for Infectious Disease"/>
            <person name="Wu L."/>
            <person name="Ma J."/>
        </authorList>
    </citation>
    <scope>NUCLEOTIDE SEQUENCE [LARGE SCALE GENOMIC DNA]</scope>
    <source>
        <strain evidence="4">CCUG 56754</strain>
    </source>
</reference>
<evidence type="ECO:0000256" key="1">
    <source>
        <dbReference type="ARBA" id="ARBA00022723"/>
    </source>
</evidence>
<dbReference type="SUPFAM" id="SSF51182">
    <property type="entry name" value="RmlC-like cupins"/>
    <property type="match status" value="1"/>
</dbReference>
<dbReference type="InterPro" id="IPR011051">
    <property type="entry name" value="RmlC_Cupin_sf"/>
</dbReference>
<dbReference type="Gene3D" id="2.60.120.10">
    <property type="entry name" value="Jelly Rolls"/>
    <property type="match status" value="1"/>
</dbReference>
<evidence type="ECO:0000313" key="3">
    <source>
        <dbReference type="EMBL" id="MFD1038775.1"/>
    </source>
</evidence>
<protein>
    <submittedName>
        <fullName evidence="3">Cupin domain-containing protein</fullName>
    </submittedName>
</protein>
<dbReference type="EMBL" id="JBHTKJ010000025">
    <property type="protein sequence ID" value="MFD1038775.1"/>
    <property type="molecule type" value="Genomic_DNA"/>
</dbReference>
<evidence type="ECO:0000259" key="2">
    <source>
        <dbReference type="Pfam" id="PF07883"/>
    </source>
</evidence>
<dbReference type="InterPro" id="IPR014710">
    <property type="entry name" value="RmlC-like_jellyroll"/>
</dbReference>
<dbReference type="PANTHER" id="PTHR35848">
    <property type="entry name" value="OXALATE-BINDING PROTEIN"/>
    <property type="match status" value="1"/>
</dbReference>
<keyword evidence="4" id="KW-1185">Reference proteome</keyword>
<comment type="caution">
    <text evidence="3">The sequence shown here is derived from an EMBL/GenBank/DDBJ whole genome shotgun (WGS) entry which is preliminary data.</text>
</comment>
<sequence length="142" mass="15850">MFNLNELELLEAWHDNDYTKRWKACLPLMKEFPFWVGVEAKTLSVVYFEIEPGNALGEHTDSAEEIVLVLSGSAEAIICEEVTDLNEGKMVIIPEMASHSIKNTGNETVKCIGFYSKPVVTSTFKEVMQPLGVKSVGPQIKE</sequence>
<keyword evidence="1" id="KW-0479">Metal-binding</keyword>
<accession>A0ABW3LK46</accession>
<name>A0ABW3LK46_9BACI</name>
<dbReference type="InterPro" id="IPR013096">
    <property type="entry name" value="Cupin_2"/>
</dbReference>
<dbReference type="InterPro" id="IPR051610">
    <property type="entry name" value="GPI/OXD"/>
</dbReference>
<dbReference type="Pfam" id="PF07883">
    <property type="entry name" value="Cupin_2"/>
    <property type="match status" value="1"/>
</dbReference>
<dbReference type="Proteomes" id="UP001597040">
    <property type="component" value="Unassembled WGS sequence"/>
</dbReference>
<gene>
    <name evidence="3" type="ORF">ACFQ3N_10285</name>
</gene>
<organism evidence="3 4">
    <name type="scientific">Virgibacillus byunsanensis</name>
    <dbReference type="NCBI Taxonomy" id="570945"/>
    <lineage>
        <taxon>Bacteria</taxon>
        <taxon>Bacillati</taxon>
        <taxon>Bacillota</taxon>
        <taxon>Bacilli</taxon>
        <taxon>Bacillales</taxon>
        <taxon>Bacillaceae</taxon>
        <taxon>Virgibacillus</taxon>
    </lineage>
</organism>
<evidence type="ECO:0000313" key="4">
    <source>
        <dbReference type="Proteomes" id="UP001597040"/>
    </source>
</evidence>
<feature type="domain" description="Cupin type-2" evidence="2">
    <location>
        <begin position="47"/>
        <end position="112"/>
    </location>
</feature>
<proteinExistence type="predicted"/>